<evidence type="ECO:0000313" key="2">
    <source>
        <dbReference type="Proteomes" id="UP000217790"/>
    </source>
</evidence>
<protein>
    <submittedName>
        <fullName evidence="1">Uncharacterized protein</fullName>
    </submittedName>
</protein>
<keyword evidence="2" id="KW-1185">Reference proteome</keyword>
<dbReference type="AlphaFoldDB" id="A0A2H3CZK6"/>
<reference evidence="2" key="1">
    <citation type="journal article" date="2017" name="Nat. Ecol. Evol.">
        <title>Genome expansion and lineage-specific genetic innovations in the forest pathogenic fungi Armillaria.</title>
        <authorList>
            <person name="Sipos G."/>
            <person name="Prasanna A.N."/>
            <person name="Walter M.C."/>
            <person name="O'Connor E."/>
            <person name="Balint B."/>
            <person name="Krizsan K."/>
            <person name="Kiss B."/>
            <person name="Hess J."/>
            <person name="Varga T."/>
            <person name="Slot J."/>
            <person name="Riley R."/>
            <person name="Boka B."/>
            <person name="Rigling D."/>
            <person name="Barry K."/>
            <person name="Lee J."/>
            <person name="Mihaltcheva S."/>
            <person name="LaButti K."/>
            <person name="Lipzen A."/>
            <person name="Waldron R."/>
            <person name="Moloney N.M."/>
            <person name="Sperisen C."/>
            <person name="Kredics L."/>
            <person name="Vagvoelgyi C."/>
            <person name="Patrignani A."/>
            <person name="Fitzpatrick D."/>
            <person name="Nagy I."/>
            <person name="Doyle S."/>
            <person name="Anderson J.B."/>
            <person name="Grigoriev I.V."/>
            <person name="Gueldener U."/>
            <person name="Muensterkoetter M."/>
            <person name="Nagy L.G."/>
        </authorList>
    </citation>
    <scope>NUCLEOTIDE SEQUENCE [LARGE SCALE GENOMIC DNA]</scope>
    <source>
        <strain evidence="2">Ar21-2</strain>
    </source>
</reference>
<evidence type="ECO:0000313" key="1">
    <source>
        <dbReference type="EMBL" id="PBK83938.1"/>
    </source>
</evidence>
<sequence>MYDYQNLMVLLILTDVQHAPACMRVTILTLHPARSSTSAMLHAAAVEYSNPTTRPSATQSTHEVLSAIAPTFTSSPVLATPTLAHSNTPPAASPGVFFNGSTPFTPASAPASTLPYPLVASQTVPAPAAPQTLLQSNPAALVAQMLANRGGLEGQPPVQAATNNLLAAGLHLPPLFPQYTGPTGPIVNVRSNRNGTNEWRQQSIQARSAFVQNLATGRNGNQPVVVELIVLVDPLCCPNGYCHHPNADVHPDEPMTADYNIVHSDVRPLIARLQSLNLVIHVNVHKNAECYMDLQKALIAHQARSDTPKIPGFNPDPNADPDNSGWCLRQFRTTRHMTRLVCAPSARSKSYFTWANLTQHCSFSKAAKDSGMGEDPGLKNYLMISPAKGNIIHSVTDCYLDDFGDSPIHPVKAAMAHPCYAARALWGLSFLERTLGEQATGCDQRPLQLCRGVSPDLQPSFSSVARVRICPINPHTPEMNPIPPVVQPPFVPTHRPRTPPPFVCPKWDHPGRELRFVQSSQIDGDEVLGIMADSIPQAADALWQVLLHLGRLRSTPPHSETIDHRVHPGPTLPIGATVDTWWEPSAFTRAEIHLNDSPATGNSLLKSTLSVILARLLDPTHPDSCYGLLPGGSLYLYPRMPVYDLTIEQTAFWWAQGFFLAIWFLSTHQAPLPLFAPFVHVFLPKWVEDCRLQLDQWSPTAINDIDPMIAGFLRPWLDLKKTQPVSTYPSRTDRLKEPVPVFLMRHCAGIPSEVSLGSKRDRDVHINHDRAIRSFHMFGNANFESLPAFCAYHSGFHQTLGPYFNGESSADSLPSLIKCTAHDANKSEHLFIYWLFNRKLEDLSQLQPYLNYDNCEILQTEQGQMKVGGEEMLADLVLSHFRHALEGYLRKDIVNRGTQLLQTMTSCPYLPASDNDKLMVSIVPLLHSDISNLLRLQFKFIQLDPKTDIQKPSGSKLLYSFVHACWSGADIGFDGRLVQILATGRWEGVTIDAYFDTIFNVEHTQYNRA</sequence>
<dbReference type="STRING" id="47427.A0A2H3CZK6"/>
<dbReference type="EMBL" id="KZ293702">
    <property type="protein sequence ID" value="PBK83938.1"/>
    <property type="molecule type" value="Genomic_DNA"/>
</dbReference>
<gene>
    <name evidence="1" type="ORF">ARMGADRAFT_1037542</name>
</gene>
<name>A0A2H3CZK6_ARMGA</name>
<accession>A0A2H3CZK6</accession>
<organism evidence="1 2">
    <name type="scientific">Armillaria gallica</name>
    <name type="common">Bulbous honey fungus</name>
    <name type="synonym">Armillaria bulbosa</name>
    <dbReference type="NCBI Taxonomy" id="47427"/>
    <lineage>
        <taxon>Eukaryota</taxon>
        <taxon>Fungi</taxon>
        <taxon>Dikarya</taxon>
        <taxon>Basidiomycota</taxon>
        <taxon>Agaricomycotina</taxon>
        <taxon>Agaricomycetes</taxon>
        <taxon>Agaricomycetidae</taxon>
        <taxon>Agaricales</taxon>
        <taxon>Marasmiineae</taxon>
        <taxon>Physalacriaceae</taxon>
        <taxon>Armillaria</taxon>
    </lineage>
</organism>
<dbReference type="Proteomes" id="UP000217790">
    <property type="component" value="Unassembled WGS sequence"/>
</dbReference>
<dbReference type="InParanoid" id="A0A2H3CZK6"/>
<proteinExistence type="predicted"/>